<reference evidence="2 3" key="1">
    <citation type="journal article" date="2019" name="Int. J. Syst. Evol. Microbiol.">
        <title>The Global Catalogue of Microorganisms (GCM) 10K type strain sequencing project: providing services to taxonomists for standard genome sequencing and annotation.</title>
        <authorList>
            <consortium name="The Broad Institute Genomics Platform"/>
            <consortium name="The Broad Institute Genome Sequencing Center for Infectious Disease"/>
            <person name="Wu L."/>
            <person name="Ma J."/>
        </authorList>
    </citation>
    <scope>NUCLEOTIDE SEQUENCE [LARGE SCALE GENOMIC DNA]</scope>
    <source>
        <strain evidence="2 3">CGMCC 1.10593</strain>
    </source>
</reference>
<dbReference type="InterPro" id="IPR000120">
    <property type="entry name" value="Amidase"/>
</dbReference>
<dbReference type="InterPro" id="IPR023631">
    <property type="entry name" value="Amidase_dom"/>
</dbReference>
<dbReference type="NCBIfam" id="TIGR02713">
    <property type="entry name" value="allophanate_hyd"/>
    <property type="match status" value="1"/>
</dbReference>
<organism evidence="2 3">
    <name type="scientific">Halohasta litorea</name>
    <dbReference type="NCBI Taxonomy" id="869891"/>
    <lineage>
        <taxon>Archaea</taxon>
        <taxon>Methanobacteriati</taxon>
        <taxon>Methanobacteriota</taxon>
        <taxon>Stenosarchaea group</taxon>
        <taxon>Halobacteria</taxon>
        <taxon>Halobacteriales</taxon>
        <taxon>Haloferacaceae</taxon>
        <taxon>Halohasta</taxon>
    </lineage>
</organism>
<dbReference type="Gene3D" id="3.90.1300.10">
    <property type="entry name" value="Amidase signature (AS) domain"/>
    <property type="match status" value="1"/>
</dbReference>
<evidence type="ECO:0000259" key="1">
    <source>
        <dbReference type="Pfam" id="PF01425"/>
    </source>
</evidence>
<evidence type="ECO:0000313" key="3">
    <source>
        <dbReference type="Proteomes" id="UP001597052"/>
    </source>
</evidence>
<dbReference type="EMBL" id="JBHUDM010000002">
    <property type="protein sequence ID" value="MFD1641755.1"/>
    <property type="molecule type" value="Genomic_DNA"/>
</dbReference>
<dbReference type="NCBIfam" id="NF006043">
    <property type="entry name" value="PRK08186.1"/>
    <property type="match status" value="1"/>
</dbReference>
<dbReference type="SUPFAM" id="SSF75304">
    <property type="entry name" value="Amidase signature (AS) enzymes"/>
    <property type="match status" value="1"/>
</dbReference>
<proteinExistence type="predicted"/>
<sequence length="452" mass="48291">MQVHDLLTQYQTGEKTPEETVEQIYDRIKTDETNAWISVREKDAVLADVDALETPAENPLHGIPFAVKDNIDFAGLPTTAGCPAYAYEPYEDATVVSKLIEAGALLIGKTNMDQFATGLVGTRTPHGACRNVHNESYISGGSSSGSAVAVARGHVAFSLGTDTAGSGRVPAAFNGLVGLKPSRGLLSTDGVVPACKSLDCVSVFTHTCKDALLVEEIAAGYDSADPYSRPELSLNTEGETSESLDVESVTVGVPNVASLEFFGDQEAENLYQDAIADVKAVFGEVVTVDFEVFTETADLLYGGPWVAERLAAVEQFVNEQAEEIHPVVREILAGGKEYSAVETFNSFYKLEKLKKRCQEVFVANDIDILATPTTGTVYTISEIREKPIERNSNLGYYTDYVNLLDLSAIAIPTGNFADGPGFGLTLLGDTGEDHLVTTVGEKICAATGETSS</sequence>
<accession>A0ABD6D7L1</accession>
<dbReference type="RefSeq" id="WP_256396646.1">
    <property type="nucleotide sequence ID" value="NZ_JANHDJ010000005.1"/>
</dbReference>
<comment type="caution">
    <text evidence="2">The sequence shown here is derived from an EMBL/GenBank/DDBJ whole genome shotgun (WGS) entry which is preliminary data.</text>
</comment>
<keyword evidence="2" id="KW-0378">Hydrolase</keyword>
<dbReference type="Gene3D" id="1.20.58.1700">
    <property type="match status" value="1"/>
</dbReference>
<name>A0ABD6D7L1_9EURY</name>
<dbReference type="InterPro" id="IPR014085">
    <property type="entry name" value="Allophanate_hydrolase"/>
</dbReference>
<dbReference type="AlphaFoldDB" id="A0ABD6D7L1"/>
<evidence type="ECO:0000313" key="2">
    <source>
        <dbReference type="EMBL" id="MFD1641755.1"/>
    </source>
</evidence>
<dbReference type="PANTHER" id="PTHR11895">
    <property type="entry name" value="TRANSAMIDASE"/>
    <property type="match status" value="1"/>
</dbReference>
<gene>
    <name evidence="2" type="primary">atzF</name>
    <name evidence="2" type="ORF">ACFSBW_07695</name>
</gene>
<dbReference type="PANTHER" id="PTHR11895:SF169">
    <property type="entry name" value="GLUTAMYL-TRNA(GLN) AMIDOTRANSFERASE"/>
    <property type="match status" value="1"/>
</dbReference>
<dbReference type="GO" id="GO:0004039">
    <property type="term" value="F:allophanate hydrolase activity"/>
    <property type="evidence" value="ECO:0007669"/>
    <property type="project" value="UniProtKB-EC"/>
</dbReference>
<feature type="domain" description="Amidase" evidence="1">
    <location>
        <begin position="19"/>
        <end position="436"/>
    </location>
</feature>
<dbReference type="Proteomes" id="UP001597052">
    <property type="component" value="Unassembled WGS sequence"/>
</dbReference>
<dbReference type="Pfam" id="PF01425">
    <property type="entry name" value="Amidase"/>
    <property type="match status" value="1"/>
</dbReference>
<dbReference type="InterPro" id="IPR036928">
    <property type="entry name" value="AS_sf"/>
</dbReference>
<dbReference type="EC" id="3.5.1.54" evidence="2"/>
<keyword evidence="3" id="KW-1185">Reference proteome</keyword>
<protein>
    <submittedName>
        <fullName evidence="2">Allophanate hydrolase</fullName>
        <ecNumber evidence="2">3.5.1.54</ecNumber>
    </submittedName>
</protein>